<dbReference type="PRINTS" id="PR01273">
    <property type="entry name" value="INVTBRTCOLOR"/>
</dbReference>
<evidence type="ECO:0000313" key="13">
    <source>
        <dbReference type="Proteomes" id="UP000283509"/>
    </source>
</evidence>
<organism evidence="12 13">
    <name type="scientific">Penaeus vannamei</name>
    <name type="common">Whiteleg shrimp</name>
    <name type="synonym">Litopenaeus vannamei</name>
    <dbReference type="NCBI Taxonomy" id="6689"/>
    <lineage>
        <taxon>Eukaryota</taxon>
        <taxon>Metazoa</taxon>
        <taxon>Ecdysozoa</taxon>
        <taxon>Arthropoda</taxon>
        <taxon>Crustacea</taxon>
        <taxon>Multicrustacea</taxon>
        <taxon>Malacostraca</taxon>
        <taxon>Eumalacostraca</taxon>
        <taxon>Eucarida</taxon>
        <taxon>Decapoda</taxon>
        <taxon>Dendrobranchiata</taxon>
        <taxon>Penaeoidea</taxon>
        <taxon>Penaeidae</taxon>
        <taxon>Penaeus</taxon>
    </lineage>
</organism>
<dbReference type="PROSITE" id="PS00213">
    <property type="entry name" value="LIPOCALIN"/>
    <property type="match status" value="1"/>
</dbReference>
<dbReference type="STRING" id="6689.A0A3R7PL86"/>
<evidence type="ECO:0000256" key="10">
    <source>
        <dbReference type="PIRNR" id="PIRNR036893"/>
    </source>
</evidence>
<keyword evidence="4" id="KW-0813">Transport</keyword>
<keyword evidence="9" id="KW-0325">Glycoprotein</keyword>
<dbReference type="GO" id="GO:0005576">
    <property type="term" value="C:extracellular region"/>
    <property type="evidence" value="ECO:0007669"/>
    <property type="project" value="UniProtKB-SubCell"/>
</dbReference>
<evidence type="ECO:0000256" key="9">
    <source>
        <dbReference type="ARBA" id="ARBA00023180"/>
    </source>
</evidence>
<evidence type="ECO:0000256" key="5">
    <source>
        <dbReference type="ARBA" id="ARBA00022525"/>
    </source>
</evidence>
<dbReference type="PIRSF" id="PIRSF036893">
    <property type="entry name" value="Lipocalin_ApoD"/>
    <property type="match status" value="1"/>
</dbReference>
<dbReference type="Gene3D" id="2.40.128.20">
    <property type="match status" value="1"/>
</dbReference>
<dbReference type="EMBL" id="QCYY01002463">
    <property type="protein sequence ID" value="ROT70138.1"/>
    <property type="molecule type" value="Genomic_DNA"/>
</dbReference>
<comment type="subcellular location">
    <subcellularLocation>
        <location evidence="1">Secreted</location>
    </subcellularLocation>
</comment>
<dbReference type="GO" id="GO:0005737">
    <property type="term" value="C:cytoplasm"/>
    <property type="evidence" value="ECO:0007669"/>
    <property type="project" value="TreeGrafter"/>
</dbReference>
<dbReference type="GO" id="GO:0031409">
    <property type="term" value="F:pigment binding"/>
    <property type="evidence" value="ECO:0007669"/>
    <property type="project" value="InterPro"/>
</dbReference>
<dbReference type="PANTHER" id="PTHR10612:SF62">
    <property type="entry name" value="LIPOCALIN_CYTOSOLIC FATTY-ACID BINDING DOMAIN-CONTAINING PROTEIN"/>
    <property type="match status" value="1"/>
</dbReference>
<dbReference type="InterPro" id="IPR000566">
    <property type="entry name" value="Lipocln_cytosolic_FA-bd_dom"/>
</dbReference>
<name>A0A3R7PL86_PENVA</name>
<comment type="caution">
    <text evidence="12">The sequence shown here is derived from an EMBL/GenBank/DDBJ whole genome shotgun (WGS) entry which is preliminary data.</text>
</comment>
<keyword evidence="13" id="KW-1185">Reference proteome</keyword>
<evidence type="ECO:0000256" key="8">
    <source>
        <dbReference type="ARBA" id="ARBA00023157"/>
    </source>
</evidence>
<dbReference type="AlphaFoldDB" id="A0A3R7PL86"/>
<feature type="domain" description="Lipocalin/cytosolic fatty-acid binding" evidence="11">
    <location>
        <begin position="64"/>
        <end position="206"/>
    </location>
</feature>
<keyword evidence="8" id="KW-1015">Disulfide bond</keyword>
<dbReference type="InterPro" id="IPR003057">
    <property type="entry name" value="Invtbrt_color"/>
</dbReference>
<reference evidence="12 13" key="2">
    <citation type="submission" date="2019-01" db="EMBL/GenBank/DDBJ databases">
        <title>The decoding of complex shrimp genome reveals the adaptation for benthos swimmer, frequently molting mechanism and breeding impact on genome.</title>
        <authorList>
            <person name="Sun Y."/>
            <person name="Gao Y."/>
            <person name="Yu Y."/>
        </authorList>
    </citation>
    <scope>NUCLEOTIDE SEQUENCE [LARGE SCALE GENOMIC DNA]</scope>
    <source>
        <tissue evidence="12">Muscle</tissue>
    </source>
</reference>
<proteinExistence type="inferred from homology"/>
<dbReference type="GO" id="GO:0006629">
    <property type="term" value="P:lipid metabolic process"/>
    <property type="evidence" value="ECO:0007669"/>
    <property type="project" value="TreeGrafter"/>
</dbReference>
<dbReference type="GO" id="GO:0008289">
    <property type="term" value="F:lipid binding"/>
    <property type="evidence" value="ECO:0007669"/>
    <property type="project" value="UniProtKB-KW"/>
</dbReference>
<comment type="similarity">
    <text evidence="2 10">Belongs to the calycin superfamily. Lipocalin family.</text>
</comment>
<dbReference type="SUPFAM" id="SSF50814">
    <property type="entry name" value="Lipocalins"/>
    <property type="match status" value="1"/>
</dbReference>
<evidence type="ECO:0000256" key="6">
    <source>
        <dbReference type="ARBA" id="ARBA00022729"/>
    </source>
</evidence>
<evidence type="ECO:0000313" key="12">
    <source>
        <dbReference type="EMBL" id="ROT70138.1"/>
    </source>
</evidence>
<sequence>MLKAIIPFCRNLSASISSVHIRMASKVVLAAAALCGVLSAASGRVAPRLEIGECAEFISKPEFNLPEYLGRWFEVQKFENPFQLGMECVTADYTPIDSSSINVYNNGVGGDGEFIGIVGNASLIDPNFPAEFQLNFAGRPAGRYNVLETDYETFSAVYACTQLDLFKQEFAWVLARTPQLAPDALQQAVDVFAAFNIDVTRFQLTDQGETCVYTSPPETN</sequence>
<keyword evidence="5" id="KW-0964">Secreted</keyword>
<accession>A0A3R7PL86</accession>
<evidence type="ECO:0000256" key="7">
    <source>
        <dbReference type="ARBA" id="ARBA00023121"/>
    </source>
</evidence>
<evidence type="ECO:0000256" key="4">
    <source>
        <dbReference type="ARBA" id="ARBA00022448"/>
    </source>
</evidence>
<dbReference type="Pfam" id="PF08212">
    <property type="entry name" value="Lipocalin_2"/>
    <property type="match status" value="1"/>
</dbReference>
<dbReference type="PANTHER" id="PTHR10612">
    <property type="entry name" value="APOLIPOPROTEIN D"/>
    <property type="match status" value="1"/>
</dbReference>
<evidence type="ECO:0000256" key="2">
    <source>
        <dbReference type="ARBA" id="ARBA00006889"/>
    </source>
</evidence>
<dbReference type="InterPro" id="IPR022271">
    <property type="entry name" value="Lipocalin_ApoD"/>
</dbReference>
<dbReference type="InterPro" id="IPR012674">
    <property type="entry name" value="Calycin"/>
</dbReference>
<evidence type="ECO:0000256" key="3">
    <source>
        <dbReference type="ARBA" id="ARBA00019890"/>
    </source>
</evidence>
<reference evidence="12 13" key="1">
    <citation type="submission" date="2018-04" db="EMBL/GenBank/DDBJ databases">
        <authorList>
            <person name="Zhang X."/>
            <person name="Yuan J."/>
            <person name="Li F."/>
            <person name="Xiang J."/>
        </authorList>
    </citation>
    <scope>NUCLEOTIDE SEQUENCE [LARGE SCALE GENOMIC DNA]</scope>
    <source>
        <tissue evidence="12">Muscle</tissue>
    </source>
</reference>
<protein>
    <recommendedName>
        <fullName evidence="3">Apolipoprotein D</fullName>
    </recommendedName>
</protein>
<gene>
    <name evidence="12" type="ORF">C7M84_011598</name>
</gene>
<dbReference type="FunFam" id="2.40.128.20:FF:000003">
    <property type="entry name" value="Apolipoprotein D"/>
    <property type="match status" value="1"/>
</dbReference>
<evidence type="ECO:0000256" key="1">
    <source>
        <dbReference type="ARBA" id="ARBA00004613"/>
    </source>
</evidence>
<dbReference type="Proteomes" id="UP000283509">
    <property type="component" value="Unassembled WGS sequence"/>
</dbReference>
<dbReference type="GO" id="GO:0000302">
    <property type="term" value="P:response to reactive oxygen species"/>
    <property type="evidence" value="ECO:0007669"/>
    <property type="project" value="TreeGrafter"/>
</dbReference>
<evidence type="ECO:0000259" key="11">
    <source>
        <dbReference type="Pfam" id="PF08212"/>
    </source>
</evidence>
<keyword evidence="6" id="KW-0732">Signal</keyword>
<keyword evidence="7" id="KW-0446">Lipid-binding</keyword>
<dbReference type="OrthoDB" id="6339451at2759"/>
<dbReference type="InterPro" id="IPR022272">
    <property type="entry name" value="Lipocalin_CS"/>
</dbReference>